<dbReference type="GO" id="GO:0031509">
    <property type="term" value="P:subtelomeric heterochromatin formation"/>
    <property type="evidence" value="ECO:0007669"/>
    <property type="project" value="EnsemblFungi"/>
</dbReference>
<feature type="compositionally biased region" description="Polar residues" evidence="9">
    <location>
        <begin position="178"/>
        <end position="187"/>
    </location>
</feature>
<dbReference type="PANTHER" id="PTHR16466:SF6">
    <property type="entry name" value="TELOMERIC REPEAT-BINDING FACTOR 2-INTERACTING PROTEIN 1"/>
    <property type="match status" value="1"/>
</dbReference>
<dbReference type="CDD" id="cd11655">
    <property type="entry name" value="rap1_myb-like"/>
    <property type="match status" value="2"/>
</dbReference>
<dbReference type="GO" id="GO:0017025">
    <property type="term" value="F:TBP-class protein binding"/>
    <property type="evidence" value="ECO:0007669"/>
    <property type="project" value="EnsemblFungi"/>
</dbReference>
<dbReference type="Pfam" id="PF16589">
    <property type="entry name" value="BRCT_2"/>
    <property type="match status" value="1"/>
</dbReference>
<dbReference type="Gene3D" id="1.10.10.2170">
    <property type="match status" value="1"/>
</dbReference>
<comment type="subcellular location">
    <subcellularLocation>
        <location evidence="8">Nucleus</location>
    </subcellularLocation>
    <subcellularLocation>
        <location evidence="8">Chromosome</location>
        <location evidence="8">Telomere</location>
    </subcellularLocation>
</comment>
<dbReference type="GO" id="GO:0005667">
    <property type="term" value="C:transcription regulator complex"/>
    <property type="evidence" value="ECO:0007669"/>
    <property type="project" value="EnsemblFungi"/>
</dbReference>
<evidence type="ECO:0000256" key="1">
    <source>
        <dbReference type="ARBA" id="ARBA00010467"/>
    </source>
</evidence>
<evidence type="ECO:0000256" key="5">
    <source>
        <dbReference type="ARBA" id="ARBA00023159"/>
    </source>
</evidence>
<dbReference type="GO" id="GO:0031492">
    <property type="term" value="F:nucleosomal DNA binding"/>
    <property type="evidence" value="ECO:0007669"/>
    <property type="project" value="EnsemblFungi"/>
</dbReference>
<dbReference type="GO" id="GO:0071169">
    <property type="term" value="P:establishment of protein localization to chromatin"/>
    <property type="evidence" value="ECO:0007669"/>
    <property type="project" value="EnsemblFungi"/>
</dbReference>
<dbReference type="KEGG" id="tpf:TPHA_0O01830"/>
<dbReference type="GO" id="GO:0003691">
    <property type="term" value="F:double-stranded telomeric DNA binding"/>
    <property type="evidence" value="ECO:0007669"/>
    <property type="project" value="EnsemblFungi"/>
</dbReference>
<dbReference type="SUPFAM" id="SSF46689">
    <property type="entry name" value="Homeodomain-like"/>
    <property type="match status" value="2"/>
</dbReference>
<dbReference type="GO" id="GO:0008301">
    <property type="term" value="F:DNA binding, bending"/>
    <property type="evidence" value="ECO:0007669"/>
    <property type="project" value="EnsemblFungi"/>
</dbReference>
<dbReference type="GO" id="GO:0001094">
    <property type="term" value="F:TFIID-class transcription factor complex binding"/>
    <property type="evidence" value="ECO:0007669"/>
    <property type="project" value="EnsemblFungi"/>
</dbReference>
<dbReference type="GO" id="GO:0070200">
    <property type="term" value="P:establishment of protein localization to telomere"/>
    <property type="evidence" value="ECO:0007669"/>
    <property type="project" value="EnsemblFungi"/>
</dbReference>
<feature type="domain" description="BRCT" evidence="11">
    <location>
        <begin position="44"/>
        <end position="137"/>
    </location>
</feature>
<evidence type="ECO:0000313" key="14">
    <source>
        <dbReference type="Proteomes" id="UP000005666"/>
    </source>
</evidence>
<evidence type="ECO:0000256" key="8">
    <source>
        <dbReference type="RuleBase" id="RU367107"/>
    </source>
</evidence>
<evidence type="ECO:0000256" key="6">
    <source>
        <dbReference type="ARBA" id="ARBA00023163"/>
    </source>
</evidence>
<keyword evidence="3 8" id="KW-0779">Telomere</keyword>
<name>G8C1X2_TETPH</name>
<dbReference type="GO" id="GO:0031848">
    <property type="term" value="P:protection from non-homologous end joining at telomere"/>
    <property type="evidence" value="ECO:0007669"/>
    <property type="project" value="EnsemblFungi"/>
</dbReference>
<dbReference type="GO" id="GO:0061849">
    <property type="term" value="F:telomeric G-quadruplex DNA binding"/>
    <property type="evidence" value="ECO:0007669"/>
    <property type="project" value="EnsemblFungi"/>
</dbReference>
<dbReference type="GO" id="GO:0061629">
    <property type="term" value="F:RNA polymerase II-specific DNA-binding transcription factor binding"/>
    <property type="evidence" value="ECO:0007669"/>
    <property type="project" value="EnsemblFungi"/>
</dbReference>
<dbReference type="GO" id="GO:0006110">
    <property type="term" value="P:regulation of glycolytic process"/>
    <property type="evidence" value="ECO:0007669"/>
    <property type="project" value="EnsemblFungi"/>
</dbReference>
<feature type="region of interest" description="Disordered" evidence="9">
    <location>
        <begin position="1"/>
        <end position="42"/>
    </location>
</feature>
<feature type="compositionally biased region" description="Basic residues" evidence="9">
    <location>
        <begin position="196"/>
        <end position="205"/>
    </location>
</feature>
<proteinExistence type="inferred from homology"/>
<dbReference type="InterPro" id="IPR001005">
    <property type="entry name" value="SANT/Myb"/>
</dbReference>
<dbReference type="GO" id="GO:0071919">
    <property type="term" value="P:G-quadruplex DNA formation"/>
    <property type="evidence" value="ECO:0007669"/>
    <property type="project" value="EnsemblFungi"/>
</dbReference>
<keyword evidence="5" id="KW-0010">Activator</keyword>
<evidence type="ECO:0000256" key="3">
    <source>
        <dbReference type="ARBA" id="ARBA00022895"/>
    </source>
</evidence>
<feature type="region of interest" description="Disordered" evidence="9">
    <location>
        <begin position="178"/>
        <end position="214"/>
    </location>
</feature>
<evidence type="ECO:0000313" key="13">
    <source>
        <dbReference type="EMBL" id="CCE66150.1"/>
    </source>
</evidence>
<dbReference type="PANTHER" id="PTHR16466">
    <property type="entry name" value="TELOMERE REPEAT-BINDING FACTOR 2-INTERACTING PROTEIN 1"/>
    <property type="match status" value="1"/>
</dbReference>
<keyword evidence="14" id="KW-1185">Reference proteome</keyword>
<evidence type="ECO:0000259" key="10">
    <source>
        <dbReference type="PROSITE" id="PS50090"/>
    </source>
</evidence>
<dbReference type="GeneID" id="11530727"/>
<dbReference type="GO" id="GO:0070187">
    <property type="term" value="C:shelterin complex"/>
    <property type="evidence" value="ECO:0007669"/>
    <property type="project" value="EnsemblFungi"/>
</dbReference>
<dbReference type="GO" id="GO:0000122">
    <property type="term" value="P:negative regulation of transcription by RNA polymerase II"/>
    <property type="evidence" value="ECO:0007669"/>
    <property type="project" value="EnsemblFungi"/>
</dbReference>
<dbReference type="SUPFAM" id="SSF52113">
    <property type="entry name" value="BRCT domain"/>
    <property type="match status" value="1"/>
</dbReference>
<evidence type="ECO:0000259" key="11">
    <source>
        <dbReference type="PROSITE" id="PS50172"/>
    </source>
</evidence>
<keyword evidence="6" id="KW-0804">Transcription</keyword>
<accession>G8C1X2</accession>
<dbReference type="Gene3D" id="1.10.10.60">
    <property type="entry name" value="Homeodomain-like"/>
    <property type="match status" value="2"/>
</dbReference>
<dbReference type="PROSITE" id="PS51294">
    <property type="entry name" value="HTH_MYB"/>
    <property type="match status" value="1"/>
</dbReference>
<dbReference type="Gene3D" id="3.40.50.10190">
    <property type="entry name" value="BRCT domain"/>
    <property type="match status" value="1"/>
</dbReference>
<dbReference type="InterPro" id="IPR001357">
    <property type="entry name" value="BRCT_dom"/>
</dbReference>
<keyword evidence="7 8" id="KW-0539">Nucleus</keyword>
<evidence type="ECO:0000256" key="7">
    <source>
        <dbReference type="ARBA" id="ARBA00023242"/>
    </source>
</evidence>
<dbReference type="SMART" id="SM00717">
    <property type="entry name" value="SANT"/>
    <property type="match status" value="1"/>
</dbReference>
<evidence type="ECO:0000259" key="12">
    <source>
        <dbReference type="PROSITE" id="PS51294"/>
    </source>
</evidence>
<dbReference type="GO" id="GO:0000981">
    <property type="term" value="F:DNA-binding transcription factor activity, RNA polymerase II-specific"/>
    <property type="evidence" value="ECO:0007669"/>
    <property type="project" value="EnsemblFungi"/>
</dbReference>
<protein>
    <recommendedName>
        <fullName evidence="8">DNA-binding protein RAP1</fullName>
    </recommendedName>
</protein>
<dbReference type="EMBL" id="HE612870">
    <property type="protein sequence ID" value="CCE66150.1"/>
    <property type="molecule type" value="Genomic_DNA"/>
</dbReference>
<dbReference type="InterPro" id="IPR015280">
    <property type="entry name" value="Rap1_DNA-bd"/>
</dbReference>
<comment type="similarity">
    <text evidence="1 8">Belongs to the RAP1 family.</text>
</comment>
<dbReference type="InterPro" id="IPR036420">
    <property type="entry name" value="BRCT_dom_sf"/>
</dbReference>
<dbReference type="PROSITE" id="PS50172">
    <property type="entry name" value="BRCT"/>
    <property type="match status" value="1"/>
</dbReference>
<dbReference type="Pfam" id="PF09197">
    <property type="entry name" value="Rap1-DNA-bind"/>
    <property type="match status" value="1"/>
</dbReference>
<dbReference type="GO" id="GO:0045944">
    <property type="term" value="P:positive regulation of transcription by RNA polymerase II"/>
    <property type="evidence" value="ECO:0007669"/>
    <property type="project" value="EnsemblFungi"/>
</dbReference>
<evidence type="ECO:0000256" key="2">
    <source>
        <dbReference type="ARBA" id="ARBA00022454"/>
    </source>
</evidence>
<dbReference type="GO" id="GO:0030466">
    <property type="term" value="P:silent mating-type cassette heterochromatin formation"/>
    <property type="evidence" value="ECO:0007669"/>
    <property type="project" value="EnsemblFungi"/>
</dbReference>
<evidence type="ECO:0000256" key="9">
    <source>
        <dbReference type="SAM" id="MobiDB-lite"/>
    </source>
</evidence>
<dbReference type="Pfam" id="PF11626">
    <property type="entry name" value="Rap1_C"/>
    <property type="match status" value="1"/>
</dbReference>
<dbReference type="GO" id="GO:0000228">
    <property type="term" value="C:nuclear chromosome"/>
    <property type="evidence" value="ECO:0007669"/>
    <property type="project" value="EnsemblFungi"/>
</dbReference>
<dbReference type="OrthoDB" id="435460at2759"/>
<feature type="domain" description="HTH myb-type" evidence="12">
    <location>
        <begin position="210"/>
        <end position="270"/>
    </location>
</feature>
<feature type="domain" description="Myb-like" evidence="10">
    <location>
        <begin position="210"/>
        <end position="266"/>
    </location>
</feature>
<dbReference type="Gene3D" id="1.20.120.1480">
    <property type="match status" value="1"/>
</dbReference>
<dbReference type="InterPro" id="IPR021661">
    <property type="entry name" value="Rap1_C"/>
</dbReference>
<keyword evidence="2 8" id="KW-0158">Chromosome</keyword>
<evidence type="ECO:0000256" key="4">
    <source>
        <dbReference type="ARBA" id="ARBA00023015"/>
    </source>
</evidence>
<dbReference type="eggNOG" id="ENOG502S85C">
    <property type="taxonomic scope" value="Eukaryota"/>
</dbReference>
<comment type="function">
    <text evidence="8">Involved in the regulation of telomere length, clustering and has a specific role in telomere position effect (TPE).</text>
</comment>
<dbReference type="GO" id="GO:0005829">
    <property type="term" value="C:cytosol"/>
    <property type="evidence" value="ECO:0007669"/>
    <property type="project" value="EnsemblFungi"/>
</dbReference>
<reference evidence="13 14" key="1">
    <citation type="journal article" date="2011" name="Proc. Natl. Acad. Sci. U.S.A.">
        <title>Evolutionary erosion of yeast sex chromosomes by mating-type switching accidents.</title>
        <authorList>
            <person name="Gordon J.L."/>
            <person name="Armisen D."/>
            <person name="Proux-Wera E."/>
            <person name="Oheigeartaigh S.S."/>
            <person name="Byrne K.P."/>
            <person name="Wolfe K.H."/>
        </authorList>
    </citation>
    <scope>NUCLEOTIDE SEQUENCE [LARGE SCALE GENOMIC DNA]</scope>
    <source>
        <strain evidence="14">ATCC 24235 / CBS 4417 / NBRC 1672 / NRRL Y-8282 / UCD 70-5</strain>
    </source>
</reference>
<dbReference type="Proteomes" id="UP000005666">
    <property type="component" value="Chromosome 15"/>
</dbReference>
<keyword evidence="4" id="KW-0805">Transcription regulation</keyword>
<dbReference type="AlphaFoldDB" id="G8C1X2"/>
<dbReference type="OMA" id="TENAWRD"/>
<dbReference type="InterPro" id="IPR009057">
    <property type="entry name" value="Homeodomain-like_sf"/>
</dbReference>
<comment type="subunit">
    <text evidence="8">Homodimer.</text>
</comment>
<dbReference type="InterPro" id="IPR039595">
    <property type="entry name" value="TE2IP/Rap1"/>
</dbReference>
<dbReference type="Pfam" id="PF00249">
    <property type="entry name" value="Myb_DNA-binding"/>
    <property type="match status" value="1"/>
</dbReference>
<dbReference type="GO" id="GO:0042393">
    <property type="term" value="F:histone binding"/>
    <property type="evidence" value="ECO:0007669"/>
    <property type="project" value="EnsemblFungi"/>
</dbReference>
<dbReference type="GO" id="GO:0010833">
    <property type="term" value="P:telomere maintenance via telomere lengthening"/>
    <property type="evidence" value="ECO:0007669"/>
    <property type="project" value="UniProtKB-UniRule"/>
</dbReference>
<dbReference type="InterPro" id="IPR017930">
    <property type="entry name" value="Myb_dom"/>
</dbReference>
<dbReference type="GO" id="GO:0000987">
    <property type="term" value="F:cis-regulatory region sequence-specific DNA binding"/>
    <property type="evidence" value="ECO:0007669"/>
    <property type="project" value="EnsemblFungi"/>
</dbReference>
<dbReference type="CDD" id="cd11653">
    <property type="entry name" value="rap1_RCT"/>
    <property type="match status" value="1"/>
</dbReference>
<gene>
    <name evidence="13" type="primary">TPHA0O01830</name>
    <name evidence="13" type="ordered locus">TPHA_0O01830</name>
</gene>
<dbReference type="HOGENOM" id="CLU_014729_0_0_1"/>
<dbReference type="STRING" id="1071381.G8C1X2"/>
<dbReference type="InterPro" id="IPR038104">
    <property type="entry name" value="Rap1_C_sf"/>
</dbReference>
<dbReference type="RefSeq" id="XP_003688584.1">
    <property type="nucleotide sequence ID" value="XM_003688536.1"/>
</dbReference>
<organism evidence="13 14">
    <name type="scientific">Tetrapisispora phaffii (strain ATCC 24235 / CBS 4417 / NBRC 1672 / NRRL Y-8282 / UCD 70-5)</name>
    <name type="common">Yeast</name>
    <name type="synonym">Fabospora phaffii</name>
    <dbReference type="NCBI Taxonomy" id="1071381"/>
    <lineage>
        <taxon>Eukaryota</taxon>
        <taxon>Fungi</taxon>
        <taxon>Dikarya</taxon>
        <taxon>Ascomycota</taxon>
        <taxon>Saccharomycotina</taxon>
        <taxon>Saccharomycetes</taxon>
        <taxon>Saccharomycetales</taxon>
        <taxon>Saccharomycetaceae</taxon>
        <taxon>Tetrapisispora</taxon>
    </lineage>
</organism>
<dbReference type="PROSITE" id="PS50090">
    <property type="entry name" value="MYB_LIKE"/>
    <property type="match status" value="1"/>
</dbReference>
<sequence length="675" mass="77053">MSSVNDFDTAPDEYVDAKESSHNDKRHQKAELSEDQLNSKAPNENHSLFKGYSFFINTKPDAYGKKSDINSLTRLALSHEGTILDELPDSTSMTGEQRSKFYVVSPYNSTNLNTVTATYIKACCQNNTLLEAHDYLVPYDDFKKGEQNTNANEAEAKNDKNDKTDSIDSELVGNIQLQSMTAENTTPLQLNNSKEKNKKNRRSQKNKSPTVSYNKASFTEEEDEFILDVVKKNPTRRTTHTLFDEISNYLPNHTGNSVRHRYRVYLSKRLEFVYQVDSNGRLVRDENGDLIKTKVLPPSLKKKFTAQEDYTLAIAIKKQFYKDLYQVDPDSGSSLIMADDSPVMVAKRKVTMAPNHVPGTEPSFDSFKVLDRTGPLAREFFKSFSEKNTSHTENAWRDRFRKFILPYGIDAYIEYYDSEKAKGKEPEPMRNFTNRAVRVGPPTPGNYNSVNKRAKLNINEVRNAAAAAAAAASAHVGYTIPENELLDETTMKFISTIKNDIESQQNQQNFEYPQDIAEAIRQDFANEENQYDNLEIDVMEFPPAIASVDLFLPEFFRMGSVKVFVDKIQEIISRDYEPSQAEKLVQDLCDEVGVRKTFSTSVLTALSGDLMIFPRYFLHMFKENANPPTNVPGIWTPEDDIMLKNNKPQEIDILIQKHGKGRIEMRKRFVERDLI</sequence>